<gene>
    <name evidence="1" type="ORF">M9H77_13172</name>
</gene>
<comment type="caution">
    <text evidence="1">The sequence shown here is derived from an EMBL/GenBank/DDBJ whole genome shotgun (WGS) entry which is preliminary data.</text>
</comment>
<name>A0ACC0BJM3_CATRO</name>
<proteinExistence type="predicted"/>
<sequence>MERIEVVLRFNGVEDLKGFKIKQLVPRGSLKELKGLCCVQREFVKIVGSWYLGHHDNQGRQIYYQTFSTRKSIALKAEHNSSNVTSYSEEEIMMLTRDFGKFLRRTSKTSIPQGRFKM</sequence>
<accession>A0ACC0BJM3</accession>
<dbReference type="EMBL" id="CM044703">
    <property type="protein sequence ID" value="KAI5672808.1"/>
    <property type="molecule type" value="Genomic_DNA"/>
</dbReference>
<keyword evidence="2" id="KW-1185">Reference proteome</keyword>
<reference evidence="2" key="1">
    <citation type="journal article" date="2023" name="Nat. Plants">
        <title>Single-cell RNA sequencing provides a high-resolution roadmap for understanding the multicellular compartmentation of specialized metabolism.</title>
        <authorList>
            <person name="Sun S."/>
            <person name="Shen X."/>
            <person name="Li Y."/>
            <person name="Li Y."/>
            <person name="Wang S."/>
            <person name="Li R."/>
            <person name="Zhang H."/>
            <person name="Shen G."/>
            <person name="Guo B."/>
            <person name="Wei J."/>
            <person name="Xu J."/>
            <person name="St-Pierre B."/>
            <person name="Chen S."/>
            <person name="Sun C."/>
        </authorList>
    </citation>
    <scope>NUCLEOTIDE SEQUENCE [LARGE SCALE GENOMIC DNA]</scope>
</reference>
<evidence type="ECO:0000313" key="2">
    <source>
        <dbReference type="Proteomes" id="UP001060085"/>
    </source>
</evidence>
<evidence type="ECO:0000313" key="1">
    <source>
        <dbReference type="EMBL" id="KAI5672808.1"/>
    </source>
</evidence>
<protein>
    <submittedName>
        <fullName evidence="1">Uncharacterized protein</fullName>
    </submittedName>
</protein>
<organism evidence="1 2">
    <name type="scientific">Catharanthus roseus</name>
    <name type="common">Madagascar periwinkle</name>
    <name type="synonym">Vinca rosea</name>
    <dbReference type="NCBI Taxonomy" id="4058"/>
    <lineage>
        <taxon>Eukaryota</taxon>
        <taxon>Viridiplantae</taxon>
        <taxon>Streptophyta</taxon>
        <taxon>Embryophyta</taxon>
        <taxon>Tracheophyta</taxon>
        <taxon>Spermatophyta</taxon>
        <taxon>Magnoliopsida</taxon>
        <taxon>eudicotyledons</taxon>
        <taxon>Gunneridae</taxon>
        <taxon>Pentapetalae</taxon>
        <taxon>asterids</taxon>
        <taxon>lamiids</taxon>
        <taxon>Gentianales</taxon>
        <taxon>Apocynaceae</taxon>
        <taxon>Rauvolfioideae</taxon>
        <taxon>Vinceae</taxon>
        <taxon>Catharanthinae</taxon>
        <taxon>Catharanthus</taxon>
    </lineage>
</organism>
<dbReference type="Proteomes" id="UP001060085">
    <property type="component" value="Linkage Group LG03"/>
</dbReference>